<organism evidence="6">
    <name type="scientific">Isoptericola variabilis (strain 225)</name>
    <dbReference type="NCBI Taxonomy" id="743718"/>
    <lineage>
        <taxon>Bacteria</taxon>
        <taxon>Bacillati</taxon>
        <taxon>Actinomycetota</taxon>
        <taxon>Actinomycetes</taxon>
        <taxon>Micrococcales</taxon>
        <taxon>Promicromonosporaceae</taxon>
        <taxon>Isoptericola</taxon>
    </lineage>
</organism>
<keyword evidence="2" id="KW-0238">DNA-binding</keyword>
<sequence>MVVEHDGTERRAALDDVDRALVQALREDGRATLATLAGVTGLSQSAVQARVRKLEARGVIAGYRAVVDPEAVGLPITAFVEITPLDQSQADDAPDRLRDVPGIEACYSVAGDANYLLLVRVPSPSALEDLLGLIRREASVSTRSTIVLRTYFDGRPVSP</sequence>
<protein>
    <submittedName>
        <fullName evidence="5">Transcriptional regulator, AsnC family</fullName>
    </submittedName>
</protein>
<dbReference type="InterPro" id="IPR036390">
    <property type="entry name" value="WH_DNA-bd_sf"/>
</dbReference>
<dbReference type="SUPFAM" id="SSF46785">
    <property type="entry name" value="Winged helix' DNA-binding domain"/>
    <property type="match status" value="1"/>
</dbReference>
<dbReference type="Pfam" id="PF13404">
    <property type="entry name" value="HTH_AsnC-type"/>
    <property type="match status" value="1"/>
</dbReference>
<reference evidence="5 6" key="1">
    <citation type="submission" date="2011-05" db="EMBL/GenBank/DDBJ databases">
        <title>Complete sequence of Isoptericola variabilis 225.</title>
        <authorList>
            <consortium name="US DOE Joint Genome Institute"/>
            <person name="Lucas S."/>
            <person name="Han J."/>
            <person name="Lapidus A."/>
            <person name="Cheng J.-F."/>
            <person name="Goodwin L."/>
            <person name="Pitluck S."/>
            <person name="Peters L."/>
            <person name="Mikhailova N."/>
            <person name="Zeytun A."/>
            <person name="Han C."/>
            <person name="Tapia R."/>
            <person name="Land M."/>
            <person name="Hauser L."/>
            <person name="Kyrpides N."/>
            <person name="Ivanova N."/>
            <person name="Pagani I."/>
            <person name="Siebers A."/>
            <person name="Allgaier M."/>
            <person name="Thelen M."/>
            <person name="Hugenholtz P."/>
            <person name="Gladden J."/>
            <person name="Woyke T."/>
        </authorList>
    </citation>
    <scope>NUCLEOTIDE SEQUENCE [LARGE SCALE GENOMIC DNA]</scope>
    <source>
        <strain evidence="6">225</strain>
    </source>
</reference>
<dbReference type="eggNOG" id="COG1522">
    <property type="taxonomic scope" value="Bacteria"/>
</dbReference>
<evidence type="ECO:0000259" key="4">
    <source>
        <dbReference type="PROSITE" id="PS50956"/>
    </source>
</evidence>
<name>F6FSQ8_ISOV2</name>
<dbReference type="InterPro" id="IPR019887">
    <property type="entry name" value="Tscrpt_reg_AsnC/Lrp_C"/>
</dbReference>
<proteinExistence type="predicted"/>
<dbReference type="PRINTS" id="PR00033">
    <property type="entry name" value="HTHASNC"/>
</dbReference>
<keyword evidence="3" id="KW-0804">Transcription</keyword>
<dbReference type="SUPFAM" id="SSF54909">
    <property type="entry name" value="Dimeric alpha+beta barrel"/>
    <property type="match status" value="1"/>
</dbReference>
<dbReference type="RefSeq" id="WP_013839611.1">
    <property type="nucleotide sequence ID" value="NC_015588.1"/>
</dbReference>
<dbReference type="Gene3D" id="1.10.10.10">
    <property type="entry name" value="Winged helix-like DNA-binding domain superfamily/Winged helix DNA-binding domain"/>
    <property type="match status" value="1"/>
</dbReference>
<dbReference type="GO" id="GO:0043565">
    <property type="term" value="F:sequence-specific DNA binding"/>
    <property type="evidence" value="ECO:0007669"/>
    <property type="project" value="InterPro"/>
</dbReference>
<evidence type="ECO:0000313" key="6">
    <source>
        <dbReference type="Proteomes" id="UP000009236"/>
    </source>
</evidence>
<evidence type="ECO:0000256" key="1">
    <source>
        <dbReference type="ARBA" id="ARBA00023015"/>
    </source>
</evidence>
<evidence type="ECO:0000256" key="2">
    <source>
        <dbReference type="ARBA" id="ARBA00023125"/>
    </source>
</evidence>
<dbReference type="InterPro" id="IPR011008">
    <property type="entry name" value="Dimeric_a/b-barrel"/>
</dbReference>
<dbReference type="InterPro" id="IPR036388">
    <property type="entry name" value="WH-like_DNA-bd_sf"/>
</dbReference>
<feature type="domain" description="HTH asnC-type" evidence="4">
    <location>
        <begin position="14"/>
        <end position="75"/>
    </location>
</feature>
<dbReference type="HOGENOM" id="CLU_091233_5_0_11"/>
<dbReference type="InterPro" id="IPR019888">
    <property type="entry name" value="Tscrpt_reg_AsnC-like"/>
</dbReference>
<keyword evidence="6" id="KW-1185">Reference proteome</keyword>
<dbReference type="SMART" id="SM00344">
    <property type="entry name" value="HTH_ASNC"/>
    <property type="match status" value="1"/>
</dbReference>
<dbReference type="PROSITE" id="PS50956">
    <property type="entry name" value="HTH_ASNC_2"/>
    <property type="match status" value="1"/>
</dbReference>
<dbReference type="PANTHER" id="PTHR30154">
    <property type="entry name" value="LEUCINE-RESPONSIVE REGULATORY PROTEIN"/>
    <property type="match status" value="1"/>
</dbReference>
<evidence type="ECO:0000313" key="5">
    <source>
        <dbReference type="EMBL" id="AEG45220.1"/>
    </source>
</evidence>
<dbReference type="Pfam" id="PF01037">
    <property type="entry name" value="AsnC_trans_reg"/>
    <property type="match status" value="1"/>
</dbReference>
<keyword evidence="1" id="KW-0805">Transcription regulation</keyword>
<accession>F6FSQ8</accession>
<dbReference type="STRING" id="743718.Isova_2512"/>
<dbReference type="GO" id="GO:0043200">
    <property type="term" value="P:response to amino acid"/>
    <property type="evidence" value="ECO:0007669"/>
    <property type="project" value="TreeGrafter"/>
</dbReference>
<dbReference type="AlphaFoldDB" id="F6FSQ8"/>
<dbReference type="Proteomes" id="UP000009236">
    <property type="component" value="Chromosome"/>
</dbReference>
<dbReference type="Gene3D" id="3.30.70.920">
    <property type="match status" value="1"/>
</dbReference>
<dbReference type="KEGG" id="iva:Isova_2512"/>
<gene>
    <name evidence="5" type="ordered locus">Isova_2512</name>
</gene>
<dbReference type="InterPro" id="IPR000485">
    <property type="entry name" value="AsnC-type_HTH_dom"/>
</dbReference>
<dbReference type="GO" id="GO:0005829">
    <property type="term" value="C:cytosol"/>
    <property type="evidence" value="ECO:0007669"/>
    <property type="project" value="TreeGrafter"/>
</dbReference>
<dbReference type="EMBL" id="CP002810">
    <property type="protein sequence ID" value="AEG45220.1"/>
    <property type="molecule type" value="Genomic_DNA"/>
</dbReference>
<dbReference type="PANTHER" id="PTHR30154:SF53">
    <property type="entry name" value="HTH-TYPE TRANSCRIPTIONAL REGULATOR LRPC"/>
    <property type="match status" value="1"/>
</dbReference>
<evidence type="ECO:0000256" key="3">
    <source>
        <dbReference type="ARBA" id="ARBA00023163"/>
    </source>
</evidence>